<dbReference type="RefSeq" id="WP_079686660.1">
    <property type="nucleotide sequence ID" value="NZ_FUZU01000001.1"/>
</dbReference>
<dbReference type="OrthoDB" id="1522982at2"/>
<keyword evidence="2" id="KW-0813">Transport</keyword>
<dbReference type="GO" id="GO:0007155">
    <property type="term" value="P:cell adhesion"/>
    <property type="evidence" value="ECO:0007669"/>
    <property type="project" value="InterPro"/>
</dbReference>
<dbReference type="InterPro" id="IPR050330">
    <property type="entry name" value="Bact_OuterMem_StrucFunc"/>
</dbReference>
<dbReference type="InterPro" id="IPR006664">
    <property type="entry name" value="OMP_bac"/>
</dbReference>
<dbReference type="InterPro" id="IPR036737">
    <property type="entry name" value="OmpA-like_sf"/>
</dbReference>
<feature type="chain" id="PRO_5013205240" evidence="11">
    <location>
        <begin position="23"/>
        <end position="499"/>
    </location>
</feature>
<evidence type="ECO:0000256" key="11">
    <source>
        <dbReference type="SAM" id="SignalP"/>
    </source>
</evidence>
<accession>A0A1T5KHE5</accession>
<evidence type="ECO:0000313" key="13">
    <source>
        <dbReference type="EMBL" id="SKC63113.1"/>
    </source>
</evidence>
<dbReference type="InterPro" id="IPR011250">
    <property type="entry name" value="OMP/PagP_B-barrel"/>
</dbReference>
<dbReference type="GO" id="GO:0015288">
    <property type="term" value="F:porin activity"/>
    <property type="evidence" value="ECO:0007669"/>
    <property type="project" value="UniProtKB-KW"/>
</dbReference>
<dbReference type="SUPFAM" id="SSF103088">
    <property type="entry name" value="OmpA-like"/>
    <property type="match status" value="1"/>
</dbReference>
<dbReference type="InterPro" id="IPR006665">
    <property type="entry name" value="OmpA-like"/>
</dbReference>
<dbReference type="PANTHER" id="PTHR30329">
    <property type="entry name" value="STATOR ELEMENT OF FLAGELLAR MOTOR COMPLEX"/>
    <property type="match status" value="1"/>
</dbReference>
<dbReference type="AlphaFoldDB" id="A0A1T5KHE5"/>
<comment type="subcellular location">
    <subcellularLocation>
        <location evidence="1">Cell outer membrane</location>
        <topology evidence="1">Multi-pass membrane protein</topology>
    </subcellularLocation>
</comment>
<keyword evidence="6" id="KW-0406">Ion transport</keyword>
<dbReference type="GO" id="GO:0009279">
    <property type="term" value="C:cell outer membrane"/>
    <property type="evidence" value="ECO:0007669"/>
    <property type="project" value="UniProtKB-SubCell"/>
</dbReference>
<reference evidence="13 14" key="1">
    <citation type="submission" date="2017-02" db="EMBL/GenBank/DDBJ databases">
        <authorList>
            <person name="Peterson S.W."/>
        </authorList>
    </citation>
    <scope>NUCLEOTIDE SEQUENCE [LARGE SCALE GENOMIC DNA]</scope>
    <source>
        <strain evidence="13 14">DSM 25262</strain>
    </source>
</reference>
<dbReference type="Gene3D" id="3.30.1330.60">
    <property type="entry name" value="OmpA-like domain"/>
    <property type="match status" value="1"/>
</dbReference>
<dbReference type="PANTHER" id="PTHR30329:SF21">
    <property type="entry name" value="LIPOPROTEIN YIAD-RELATED"/>
    <property type="match status" value="1"/>
</dbReference>
<dbReference type="Proteomes" id="UP000190961">
    <property type="component" value="Unassembled WGS sequence"/>
</dbReference>
<evidence type="ECO:0000256" key="3">
    <source>
        <dbReference type="ARBA" id="ARBA00022452"/>
    </source>
</evidence>
<evidence type="ECO:0000256" key="2">
    <source>
        <dbReference type="ARBA" id="ARBA00022448"/>
    </source>
</evidence>
<dbReference type="CDD" id="cd07185">
    <property type="entry name" value="OmpA_C-like"/>
    <property type="match status" value="1"/>
</dbReference>
<sequence length="499" mass="53369">MNKKILLLVCVTFLVTGYKAKAQSAAIGFHITASEYDGDLNGNEHHFYSFKSQQLGGAVSLQQYLNRSFNLVEKVSFNQVRYQDRLETAGVDADFYTANLKLKYKFNNGYIFKEDAAISPFLVAGIGGTYINSKQYSSLSSADIVDGEFKGNVAAGAGILFQFNDRVGLEVANTINAPLYDAWDGVDQGGNDLYLQHSAGLIFNLRKPTDTDKDGISDKKDKCADTPGTASVDSKGCPVDTDEDGVADYIDKCPALVGSFVLHGCPDKDKDNVADNDDKCPDVPGVVRFAGCPDSDGDGIEDSKDKCPNLAGLDIFEGCADGDSDGVQDSMDKCPDTEKGVKVDASGCPADSDGDGVIDSIDKCPSSKGEVSNNGCPEIKEETKKRLNFATRGISFETGKAVLKTSSFAMLDEVVSILNEYTDYNLKMGGHTDSNGSNATNLALSQARVDAVKTYLTRKGVDAGRIEAVGYGEEQPLASNATSAGRTQNRRVALSLVLK</sequence>
<evidence type="ECO:0000256" key="1">
    <source>
        <dbReference type="ARBA" id="ARBA00004571"/>
    </source>
</evidence>
<dbReference type="PRINTS" id="PR01021">
    <property type="entry name" value="OMPADOMAIN"/>
</dbReference>
<dbReference type="GO" id="GO:0005509">
    <property type="term" value="F:calcium ion binding"/>
    <property type="evidence" value="ECO:0007669"/>
    <property type="project" value="InterPro"/>
</dbReference>
<protein>
    <submittedName>
        <fullName evidence="13">Thrombospondin type 3 repeat-containing protein</fullName>
    </submittedName>
</protein>
<keyword evidence="14" id="KW-1185">Reference proteome</keyword>
<feature type="domain" description="OmpA-like" evidence="12">
    <location>
        <begin position="383"/>
        <end position="499"/>
    </location>
</feature>
<name>A0A1T5KHE5_9BACT</name>
<dbReference type="SUPFAM" id="SSF103647">
    <property type="entry name" value="TSP type-3 repeat"/>
    <property type="match status" value="1"/>
</dbReference>
<keyword evidence="8 10" id="KW-0472">Membrane</keyword>
<evidence type="ECO:0000259" key="12">
    <source>
        <dbReference type="PROSITE" id="PS51123"/>
    </source>
</evidence>
<dbReference type="GO" id="GO:0046930">
    <property type="term" value="C:pore complex"/>
    <property type="evidence" value="ECO:0007669"/>
    <property type="project" value="UniProtKB-KW"/>
</dbReference>
<dbReference type="EMBL" id="FUZU01000001">
    <property type="protein sequence ID" value="SKC63113.1"/>
    <property type="molecule type" value="Genomic_DNA"/>
</dbReference>
<evidence type="ECO:0000256" key="10">
    <source>
        <dbReference type="PROSITE-ProRule" id="PRU00473"/>
    </source>
</evidence>
<dbReference type="Gene3D" id="4.10.1080.10">
    <property type="entry name" value="TSP type-3 repeat"/>
    <property type="match status" value="1"/>
</dbReference>
<dbReference type="Pfam" id="PF02412">
    <property type="entry name" value="TSP_3"/>
    <property type="match status" value="5"/>
</dbReference>
<evidence type="ECO:0000256" key="7">
    <source>
        <dbReference type="ARBA" id="ARBA00023114"/>
    </source>
</evidence>
<organism evidence="13 14">
    <name type="scientific">Ohtaekwangia koreensis</name>
    <dbReference type="NCBI Taxonomy" id="688867"/>
    <lineage>
        <taxon>Bacteria</taxon>
        <taxon>Pseudomonadati</taxon>
        <taxon>Bacteroidota</taxon>
        <taxon>Cytophagia</taxon>
        <taxon>Cytophagales</taxon>
        <taxon>Fulvivirgaceae</taxon>
        <taxon>Ohtaekwangia</taxon>
    </lineage>
</organism>
<evidence type="ECO:0000256" key="9">
    <source>
        <dbReference type="ARBA" id="ARBA00023237"/>
    </source>
</evidence>
<dbReference type="Gene3D" id="2.40.160.20">
    <property type="match status" value="1"/>
</dbReference>
<evidence type="ECO:0000256" key="6">
    <source>
        <dbReference type="ARBA" id="ARBA00023065"/>
    </source>
</evidence>
<dbReference type="GO" id="GO:0006811">
    <property type="term" value="P:monoatomic ion transport"/>
    <property type="evidence" value="ECO:0007669"/>
    <property type="project" value="UniProtKB-KW"/>
</dbReference>
<keyword evidence="4" id="KW-0812">Transmembrane</keyword>
<dbReference type="InterPro" id="IPR003367">
    <property type="entry name" value="Thrombospondin_3-like_rpt"/>
</dbReference>
<dbReference type="PROSITE" id="PS51123">
    <property type="entry name" value="OMPA_2"/>
    <property type="match status" value="1"/>
</dbReference>
<evidence type="ECO:0000256" key="8">
    <source>
        <dbReference type="ARBA" id="ARBA00023136"/>
    </source>
</evidence>
<feature type="signal peptide" evidence="11">
    <location>
        <begin position="1"/>
        <end position="22"/>
    </location>
</feature>
<proteinExistence type="predicted"/>
<keyword evidence="9" id="KW-0998">Cell outer membrane</keyword>
<keyword evidence="7" id="KW-0626">Porin</keyword>
<keyword evidence="3" id="KW-1134">Transmembrane beta strand</keyword>
<dbReference type="InterPro" id="IPR028974">
    <property type="entry name" value="TSP_type-3_rpt"/>
</dbReference>
<dbReference type="STRING" id="688867.SAMN05660236_2187"/>
<evidence type="ECO:0000256" key="5">
    <source>
        <dbReference type="ARBA" id="ARBA00022729"/>
    </source>
</evidence>
<gene>
    <name evidence="13" type="ORF">SAMN05660236_2187</name>
</gene>
<keyword evidence="5 11" id="KW-0732">Signal</keyword>
<evidence type="ECO:0000313" key="14">
    <source>
        <dbReference type="Proteomes" id="UP000190961"/>
    </source>
</evidence>
<evidence type="ECO:0000256" key="4">
    <source>
        <dbReference type="ARBA" id="ARBA00022692"/>
    </source>
</evidence>
<dbReference type="Pfam" id="PF00691">
    <property type="entry name" value="OmpA"/>
    <property type="match status" value="1"/>
</dbReference>
<dbReference type="SUPFAM" id="SSF56925">
    <property type="entry name" value="OMPA-like"/>
    <property type="match status" value="1"/>
</dbReference>